<proteinExistence type="predicted"/>
<evidence type="ECO:0000313" key="4">
    <source>
        <dbReference type="Proteomes" id="UP000507470"/>
    </source>
</evidence>
<dbReference type="OrthoDB" id="6181322at2759"/>
<sequence length="316" mass="35972">MAEWIVLTLCIISCLVLIGVGYMIRTYRKGQSFNSRIINEGVILEPLEPSPYIGVYDEVDENALTFAMTDLNVASAESHYETVDCVSQERLSFTTSTEHGDTGYLDPYFAMEEDENHQLQDRTSQKECSSTNSSSSDVVAQDNTSCHNLYQPLHENWQDDSRGYEVPVMVHKCFEQPTGFDEHAISNSYFNVNKPLQKDWEMKIATYENQQFHETKAGNDKRLQADDFSSVLKTGNLHDYININDESNILMNNCDTMESWKPFDQDKSETIEQKSFCGDFDSTAESVNTCSNNVCCFQDDYNSNLNAYDDAKSCNI</sequence>
<reference evidence="3 4" key="1">
    <citation type="submission" date="2020-06" db="EMBL/GenBank/DDBJ databases">
        <authorList>
            <person name="Li R."/>
            <person name="Bekaert M."/>
        </authorList>
    </citation>
    <scope>NUCLEOTIDE SEQUENCE [LARGE SCALE GENOMIC DNA]</scope>
    <source>
        <strain evidence="4">wild</strain>
    </source>
</reference>
<dbReference type="Proteomes" id="UP000507470">
    <property type="component" value="Unassembled WGS sequence"/>
</dbReference>
<feature type="region of interest" description="Disordered" evidence="1">
    <location>
        <begin position="115"/>
        <end position="140"/>
    </location>
</feature>
<dbReference type="AlphaFoldDB" id="A0A6J8BK22"/>
<organism evidence="3 4">
    <name type="scientific">Mytilus coruscus</name>
    <name type="common">Sea mussel</name>
    <dbReference type="NCBI Taxonomy" id="42192"/>
    <lineage>
        <taxon>Eukaryota</taxon>
        <taxon>Metazoa</taxon>
        <taxon>Spiralia</taxon>
        <taxon>Lophotrochozoa</taxon>
        <taxon>Mollusca</taxon>
        <taxon>Bivalvia</taxon>
        <taxon>Autobranchia</taxon>
        <taxon>Pteriomorphia</taxon>
        <taxon>Mytilida</taxon>
        <taxon>Mytiloidea</taxon>
        <taxon>Mytilidae</taxon>
        <taxon>Mytilinae</taxon>
        <taxon>Mytilus</taxon>
    </lineage>
</organism>
<keyword evidence="4" id="KW-1185">Reference proteome</keyword>
<protein>
    <submittedName>
        <fullName evidence="3">Uncharacterized protein</fullName>
    </submittedName>
</protein>
<feature type="transmembrane region" description="Helical" evidence="2">
    <location>
        <begin position="6"/>
        <end position="24"/>
    </location>
</feature>
<keyword evidence="2" id="KW-1133">Transmembrane helix</keyword>
<accession>A0A6J8BK22</accession>
<evidence type="ECO:0000256" key="1">
    <source>
        <dbReference type="SAM" id="MobiDB-lite"/>
    </source>
</evidence>
<gene>
    <name evidence="3" type="ORF">MCOR_19672</name>
</gene>
<evidence type="ECO:0000313" key="3">
    <source>
        <dbReference type="EMBL" id="CAC5383986.1"/>
    </source>
</evidence>
<keyword evidence="2" id="KW-0812">Transmembrane</keyword>
<dbReference type="EMBL" id="CACVKT020003464">
    <property type="protein sequence ID" value="CAC5383986.1"/>
    <property type="molecule type" value="Genomic_DNA"/>
</dbReference>
<keyword evidence="2" id="KW-0472">Membrane</keyword>
<name>A0A6J8BK22_MYTCO</name>
<feature type="compositionally biased region" description="Basic and acidic residues" evidence="1">
    <location>
        <begin position="116"/>
        <end position="125"/>
    </location>
</feature>
<evidence type="ECO:0000256" key="2">
    <source>
        <dbReference type="SAM" id="Phobius"/>
    </source>
</evidence>